<dbReference type="PANTHER" id="PTHR43081:SF19">
    <property type="entry name" value="PH-SENSITIVE ADENYLATE CYCLASE RV1264"/>
    <property type="match status" value="1"/>
</dbReference>
<dbReference type="EMBL" id="PDCR01000013">
    <property type="protein sequence ID" value="PEG54303.1"/>
    <property type="molecule type" value="Genomic_DNA"/>
</dbReference>
<sequence>MGADFDIESSGLLDGLEGQARAERAELIPWLLAHGVTIEQIRESYTPVLLASRRILGDDGEYVSARQISANTGIDLALLQRIQRVLGLPRVDDPDEPVHLRVDGEIARYAQQFVEIGIDEDNLVMVVRALADGLAKTAEAMRFTSMSAVMAPGVTELEVAASSEALLQRVNPLLGPMIEDMLRLELRRTMETEAVTAGERAEGLPLPGARQVSVAFADLVGFTRLGEAVPPEELEGLANHLVELTHEVVAPPVRFIKSIGDAVMLVSPEAEPLLTATLALLDAAAADEDFPRLRVGLASGMAVSRGGDWFGSPVNLASRVTGAARPGAVLVTETVRAEVGEDTGVEWSFAGAKRLKGIKDEVKLFRARRTQ</sequence>
<evidence type="ECO:0000313" key="3">
    <source>
        <dbReference type="EMBL" id="OPE45165.1"/>
    </source>
</evidence>
<dbReference type="Gene3D" id="3.30.70.1230">
    <property type="entry name" value="Nucleotide cyclase"/>
    <property type="match status" value="1"/>
</dbReference>
<reference evidence="4 6" key="2">
    <citation type="submission" date="2017-10" db="EMBL/GenBank/DDBJ databases">
        <title>The new phylogeny of genus Mycobacterium.</title>
        <authorList>
            <person name="Tortoli E."/>
            <person name="Trovato A."/>
            <person name="Cirillo D.M."/>
        </authorList>
    </citation>
    <scope>NUCLEOTIDE SEQUENCE [LARGE SCALE GENOMIC DNA]</scope>
    <source>
        <strain evidence="4 6">IP141170001</strain>
    </source>
</reference>
<dbReference type="InterPro" id="IPR032026">
    <property type="entry name" value="Ad_Cy_reg"/>
</dbReference>
<dbReference type="GO" id="GO:0035556">
    <property type="term" value="P:intracellular signal transduction"/>
    <property type="evidence" value="ECO:0007669"/>
    <property type="project" value="InterPro"/>
</dbReference>
<evidence type="ECO:0000313" key="5">
    <source>
        <dbReference type="Proteomes" id="UP000191039"/>
    </source>
</evidence>
<proteinExistence type="inferred from homology"/>
<evidence type="ECO:0000259" key="2">
    <source>
        <dbReference type="PROSITE" id="PS50125"/>
    </source>
</evidence>
<dbReference type="Pfam" id="PF16701">
    <property type="entry name" value="Ad_Cy_reg"/>
    <property type="match status" value="1"/>
</dbReference>
<dbReference type="PROSITE" id="PS50125">
    <property type="entry name" value="GUANYLATE_CYCLASE_2"/>
    <property type="match status" value="1"/>
</dbReference>
<gene>
    <name evidence="3" type="ORF">BV510_28920</name>
    <name evidence="4" type="ORF">CRI78_11915</name>
</gene>
<dbReference type="STRING" id="1801.BRW64_20735"/>
<dbReference type="GO" id="GO:0004016">
    <property type="term" value="F:adenylate cyclase activity"/>
    <property type="evidence" value="ECO:0007669"/>
    <property type="project" value="UniProtKB-ARBA"/>
</dbReference>
<protein>
    <submittedName>
        <fullName evidence="3">Adenylate/guanylate cyclase domain-containing protein</fullName>
    </submittedName>
</protein>
<evidence type="ECO:0000256" key="1">
    <source>
        <dbReference type="ARBA" id="ARBA00005381"/>
    </source>
</evidence>
<dbReference type="CDD" id="cd07302">
    <property type="entry name" value="CHD"/>
    <property type="match status" value="1"/>
</dbReference>
<dbReference type="AlphaFoldDB" id="A0A1Q4H8H7"/>
<dbReference type="InterPro" id="IPR001054">
    <property type="entry name" value="A/G_cyclase"/>
</dbReference>
<dbReference type="InterPro" id="IPR029787">
    <property type="entry name" value="Nucleotide_cyclase"/>
</dbReference>
<dbReference type="Proteomes" id="UP000220340">
    <property type="component" value="Unassembled WGS sequence"/>
</dbReference>
<feature type="domain" description="Guanylate cyclase" evidence="2">
    <location>
        <begin position="213"/>
        <end position="321"/>
    </location>
</feature>
<dbReference type="Pfam" id="PF00211">
    <property type="entry name" value="Guanylate_cyc"/>
    <property type="match status" value="1"/>
</dbReference>
<dbReference type="Proteomes" id="UP000191039">
    <property type="component" value="Unassembled WGS sequence"/>
</dbReference>
<evidence type="ECO:0000313" key="4">
    <source>
        <dbReference type="EMBL" id="PEG54303.1"/>
    </source>
</evidence>
<dbReference type="PANTHER" id="PTHR43081">
    <property type="entry name" value="ADENYLATE CYCLASE, TERMINAL-DIFFERENTIATION SPECIFIC-RELATED"/>
    <property type="match status" value="1"/>
</dbReference>
<name>A0A1Q4H8H7_9MYCO</name>
<comment type="caution">
    <text evidence="3">The sequence shown here is derived from an EMBL/GenBank/DDBJ whole genome shotgun (WGS) entry which is preliminary data.</text>
</comment>
<reference evidence="3 5" key="1">
    <citation type="submission" date="2016-09" db="EMBL/GenBank/DDBJ databases">
        <title>genome sequences of unsequenced Mycobacteria.</title>
        <authorList>
            <person name="Greninger A.L."/>
            <person name="Jerome K.R."/>
            <person name="Mcnair B."/>
            <person name="Wallis C."/>
            <person name="Fang F."/>
        </authorList>
    </citation>
    <scope>NUCLEOTIDE SEQUENCE [LARGE SCALE GENOMIC DNA]</scope>
    <source>
        <strain evidence="3 5">BM1</strain>
    </source>
</reference>
<dbReference type="OrthoDB" id="310836at2"/>
<dbReference type="EMBL" id="MIJD01000539">
    <property type="protein sequence ID" value="OPE45165.1"/>
    <property type="molecule type" value="Genomic_DNA"/>
</dbReference>
<dbReference type="RefSeq" id="WP_073858338.1">
    <property type="nucleotide sequence ID" value="NZ_BAAATC010000001.1"/>
</dbReference>
<dbReference type="GO" id="GO:0006171">
    <property type="term" value="P:cAMP biosynthetic process"/>
    <property type="evidence" value="ECO:0007669"/>
    <property type="project" value="TreeGrafter"/>
</dbReference>
<keyword evidence="6" id="KW-1185">Reference proteome</keyword>
<dbReference type="SMART" id="SM00044">
    <property type="entry name" value="CYCc"/>
    <property type="match status" value="1"/>
</dbReference>
<dbReference type="SUPFAM" id="SSF55073">
    <property type="entry name" value="Nucleotide cyclase"/>
    <property type="match status" value="1"/>
</dbReference>
<organism evidence="3 5">
    <name type="scientific">Mycolicibacterium diernhoferi</name>
    <dbReference type="NCBI Taxonomy" id="1801"/>
    <lineage>
        <taxon>Bacteria</taxon>
        <taxon>Bacillati</taxon>
        <taxon>Actinomycetota</taxon>
        <taxon>Actinomycetes</taxon>
        <taxon>Mycobacteriales</taxon>
        <taxon>Mycobacteriaceae</taxon>
        <taxon>Mycolicibacterium</taxon>
    </lineage>
</organism>
<comment type="similarity">
    <text evidence="1">Belongs to the adenylyl cyclase class-3 family.</text>
</comment>
<accession>A0A1Q4H8H7</accession>
<dbReference type="InterPro" id="IPR050697">
    <property type="entry name" value="Adenylyl/Guanylyl_Cyclase_3/4"/>
</dbReference>
<evidence type="ECO:0000313" key="6">
    <source>
        <dbReference type="Proteomes" id="UP000220340"/>
    </source>
</evidence>